<dbReference type="Gene3D" id="2.10.25.10">
    <property type="entry name" value="Laminin"/>
    <property type="match status" value="2"/>
</dbReference>
<dbReference type="PROSITE" id="PS01186">
    <property type="entry name" value="EGF_2"/>
    <property type="match status" value="1"/>
</dbReference>
<keyword evidence="2" id="KW-0472">Membrane</keyword>
<dbReference type="InterPro" id="IPR050906">
    <property type="entry name" value="Notch_signaling"/>
</dbReference>
<feature type="disulfide bond" evidence="1">
    <location>
        <begin position="469"/>
        <end position="478"/>
    </location>
</feature>
<evidence type="ECO:0000256" key="1">
    <source>
        <dbReference type="PROSITE-ProRule" id="PRU00076"/>
    </source>
</evidence>
<dbReference type="PROSITE" id="PS00022">
    <property type="entry name" value="EGF_1"/>
    <property type="match status" value="1"/>
</dbReference>
<keyword evidence="5" id="KW-1185">Reference proteome</keyword>
<dbReference type="OrthoDB" id="6228714at2759"/>
<name>A0A8T1LTF5_CLOSI</name>
<organism evidence="4 5">
    <name type="scientific">Clonorchis sinensis</name>
    <name type="common">Chinese liver fluke</name>
    <dbReference type="NCBI Taxonomy" id="79923"/>
    <lineage>
        <taxon>Eukaryota</taxon>
        <taxon>Metazoa</taxon>
        <taxon>Spiralia</taxon>
        <taxon>Lophotrochozoa</taxon>
        <taxon>Platyhelminthes</taxon>
        <taxon>Trematoda</taxon>
        <taxon>Digenea</taxon>
        <taxon>Opisthorchiida</taxon>
        <taxon>Opisthorchiata</taxon>
        <taxon>Opisthorchiidae</taxon>
        <taxon>Clonorchis</taxon>
    </lineage>
</organism>
<reference evidence="4 5" key="1">
    <citation type="journal article" date="2018" name="Biotechnol. Adv.">
        <title>Improved genomic resources and new bioinformatic workflow for the carcinogenic parasite Clonorchis sinensis: Biotechnological implications.</title>
        <authorList>
            <person name="Wang D."/>
            <person name="Korhonen P.K."/>
            <person name="Gasser R.B."/>
            <person name="Young N.D."/>
        </authorList>
    </citation>
    <scope>NUCLEOTIDE SEQUENCE [LARGE SCALE GENOMIC DNA]</scope>
    <source>
        <strain evidence="4">Cs-k2</strain>
    </source>
</reference>
<evidence type="ECO:0000259" key="3">
    <source>
        <dbReference type="PROSITE" id="PS50026"/>
    </source>
</evidence>
<dbReference type="GO" id="GO:0005112">
    <property type="term" value="F:Notch binding"/>
    <property type="evidence" value="ECO:0007669"/>
    <property type="project" value="TreeGrafter"/>
</dbReference>
<evidence type="ECO:0000313" key="4">
    <source>
        <dbReference type="EMBL" id="KAG5441094.1"/>
    </source>
</evidence>
<dbReference type="PANTHER" id="PTHR24044:SF502">
    <property type="entry name" value="ANTERIOR PHARYNX IN EXCESS PROTEIN 1-RELATED"/>
    <property type="match status" value="1"/>
</dbReference>
<comment type="caution">
    <text evidence="4">The sequence shown here is derived from an EMBL/GenBank/DDBJ whole genome shotgun (WGS) entry which is preliminary data.</text>
</comment>
<dbReference type="SMART" id="SM00181">
    <property type="entry name" value="EGF"/>
    <property type="match status" value="3"/>
</dbReference>
<comment type="caution">
    <text evidence="1">Lacks conserved residue(s) required for the propagation of feature annotation.</text>
</comment>
<keyword evidence="2" id="KW-1133">Transmembrane helix</keyword>
<reference evidence="4 5" key="2">
    <citation type="journal article" date="2021" name="Genomics">
        <title>High-quality reference genome for Clonorchis sinensis.</title>
        <authorList>
            <person name="Young N.D."/>
            <person name="Stroehlein A.J."/>
            <person name="Kinkar L."/>
            <person name="Wang T."/>
            <person name="Sohn W.M."/>
            <person name="Chang B.C.H."/>
            <person name="Kaur P."/>
            <person name="Weisz D."/>
            <person name="Dudchenko O."/>
            <person name="Aiden E.L."/>
            <person name="Korhonen P.K."/>
            <person name="Gasser R.B."/>
        </authorList>
    </citation>
    <scope>NUCLEOTIDE SEQUENCE [LARGE SCALE GENOMIC DNA]</scope>
    <source>
        <strain evidence="4">Cs-k2</strain>
    </source>
</reference>
<feature type="disulfide bond" evidence="1">
    <location>
        <begin position="450"/>
        <end position="467"/>
    </location>
</feature>
<dbReference type="InterPro" id="IPR000742">
    <property type="entry name" value="EGF"/>
</dbReference>
<keyword evidence="1" id="KW-0245">EGF-like domain</keyword>
<dbReference type="PROSITE" id="PS50092">
    <property type="entry name" value="TSP1"/>
    <property type="match status" value="1"/>
</dbReference>
<proteinExistence type="predicted"/>
<accession>A0A8T1LTF5</accession>
<sequence length="620" mass="70327">MDAQHETVMYQMEKHTILSILLVSITLCIVYCFPDCKPKEIKHNLDEPWKLDPFKYVNFMYGYSPDFLGGLIGTVLMEEFPCKLDAESKACRFFIIPKYCHMDLKLRKNLTSTSDRAQCPPPFLKLTPKDVQREKSWMIKSAVTRQVGQYDTRRITNLERFFEQCIANCTGLKVIAGTKHCDLLSFVNLLSEGRKLGSNQLSWDMSAENVYGLYLYWLCSFAWSKLQQANTVDMGLLALCPNPCSLRRGVCSRVPDSLPAVHTSPVMYAISESNCIRLGTDLLKDSFECLCKPGYKWSHENKQCNKIDLCAEDTNLYNLGLLSEEERLCSTVGTLRCVALHSQPLKRPYNYELEEQYSRDLQLVSNHHCVCRPGYMGYRCHRLRDACIESETVGHPPGNSACRTFLGNKCKSVVGTNRYHCECLGRSKQNGSLPFANCYLQKAICDEIICRNRGSCVHSPDNSAFRCICTFGWYGDFCELRDVRVCHIPRTVNLMGGRASEVASSLCITRSAWHSWSVCSSTICAGPGWQRRERNCRIPVNKSTGFGECRGHHFELRPCDIGCLHPLQSFLPTAKLVVLFSIYLLGLQLAVGIVYLLLRFEMYSTRRAGDTTDESVSDSL</sequence>
<keyword evidence="2" id="KW-0812">Transmembrane</keyword>
<dbReference type="PROSITE" id="PS50026">
    <property type="entry name" value="EGF_3"/>
    <property type="match status" value="1"/>
</dbReference>
<keyword evidence="1" id="KW-1015">Disulfide bond</keyword>
<dbReference type="PANTHER" id="PTHR24044">
    <property type="entry name" value="NOTCH LIGAND FAMILY MEMBER"/>
    <property type="match status" value="1"/>
</dbReference>
<dbReference type="EMBL" id="NIRI02000077">
    <property type="protein sequence ID" value="KAG5441094.1"/>
    <property type="molecule type" value="Genomic_DNA"/>
</dbReference>
<evidence type="ECO:0000313" key="5">
    <source>
        <dbReference type="Proteomes" id="UP000286415"/>
    </source>
</evidence>
<feature type="transmembrane region" description="Helical" evidence="2">
    <location>
        <begin position="576"/>
        <end position="598"/>
    </location>
</feature>
<dbReference type="Proteomes" id="UP000286415">
    <property type="component" value="Unassembled WGS sequence"/>
</dbReference>
<dbReference type="AlphaFoldDB" id="A0A8T1LTF5"/>
<feature type="domain" description="EGF-like" evidence="3">
    <location>
        <begin position="441"/>
        <end position="479"/>
    </location>
</feature>
<gene>
    <name evidence="4" type="ORF">CSKR_108210</name>
</gene>
<dbReference type="SUPFAM" id="SSF57196">
    <property type="entry name" value="EGF/Laminin"/>
    <property type="match status" value="2"/>
</dbReference>
<evidence type="ECO:0000256" key="2">
    <source>
        <dbReference type="SAM" id="Phobius"/>
    </source>
</evidence>
<dbReference type="InterPro" id="IPR000884">
    <property type="entry name" value="TSP1_rpt"/>
</dbReference>
<protein>
    <recommendedName>
        <fullName evidence="3">EGF-like domain-containing protein</fullName>
    </recommendedName>
</protein>